<dbReference type="Gene3D" id="3.20.20.370">
    <property type="entry name" value="Glycoside hydrolase/deacetylase"/>
    <property type="match status" value="1"/>
</dbReference>
<evidence type="ECO:0000313" key="2">
    <source>
        <dbReference type="EMBL" id="MBP3963936.1"/>
    </source>
</evidence>
<evidence type="ECO:0000313" key="3">
    <source>
        <dbReference type="Proteomes" id="UP000673394"/>
    </source>
</evidence>
<feature type="domain" description="NodB homology" evidence="1">
    <location>
        <begin position="15"/>
        <end position="196"/>
    </location>
</feature>
<evidence type="ECO:0000259" key="1">
    <source>
        <dbReference type="PROSITE" id="PS51677"/>
    </source>
</evidence>
<name>A0ABS5CDA8_9BACL</name>
<dbReference type="InterPro" id="IPR002509">
    <property type="entry name" value="NODB_dom"/>
</dbReference>
<dbReference type="CDD" id="cd10917">
    <property type="entry name" value="CE4_NodB_like_6s_7s"/>
    <property type="match status" value="1"/>
</dbReference>
<comment type="caution">
    <text evidence="2">The sequence shown here is derived from an EMBL/GenBank/DDBJ whole genome shotgun (WGS) entry which is preliminary data.</text>
</comment>
<dbReference type="EMBL" id="JAGKSP010000005">
    <property type="protein sequence ID" value="MBP3963936.1"/>
    <property type="molecule type" value="Genomic_DNA"/>
</dbReference>
<reference evidence="2 3" key="1">
    <citation type="submission" date="2021-04" db="EMBL/GenBank/DDBJ databases">
        <title>Paenibacillus sp. DLE-14 whole genome sequence.</title>
        <authorList>
            <person name="Ham Y.J."/>
        </authorList>
    </citation>
    <scope>NUCLEOTIDE SEQUENCE [LARGE SCALE GENOMIC DNA]</scope>
    <source>
        <strain evidence="2 3">DLE-14</strain>
    </source>
</reference>
<sequence>MKAASIFNEVKTADKLLAITFDDGPNPEWTPQFLRVFQQYGAKATFYVHGTNMEKYPDVAQRMDEEGHEFGNHSYSHPHMASLSKEEQTEELRRAEQIIVAVIGKRPSTFRPPYLEYNDDLLAVCEQFGYPVIHATNLDTRDWDMPGTEHIVNVTRAEVRAGSILLFHDGFGDRSQSLAAIQILVPELIEQGFKLVTISELLATETT</sequence>
<proteinExistence type="predicted"/>
<protein>
    <submittedName>
        <fullName evidence="2">Polysaccharide deacetylase family protein</fullName>
    </submittedName>
</protein>
<dbReference type="Proteomes" id="UP000673394">
    <property type="component" value="Unassembled WGS sequence"/>
</dbReference>
<dbReference type="InterPro" id="IPR050248">
    <property type="entry name" value="Polysacc_deacetylase_ArnD"/>
</dbReference>
<dbReference type="Pfam" id="PF01522">
    <property type="entry name" value="Polysacc_deac_1"/>
    <property type="match status" value="1"/>
</dbReference>
<dbReference type="PROSITE" id="PS51677">
    <property type="entry name" value="NODB"/>
    <property type="match status" value="1"/>
</dbReference>
<accession>A0ABS5CDA8</accession>
<dbReference type="RefSeq" id="WP_210658809.1">
    <property type="nucleotide sequence ID" value="NZ_JAGKSP010000005.1"/>
</dbReference>
<keyword evidence="3" id="KW-1185">Reference proteome</keyword>
<dbReference type="SUPFAM" id="SSF88713">
    <property type="entry name" value="Glycoside hydrolase/deacetylase"/>
    <property type="match status" value="1"/>
</dbReference>
<dbReference type="PANTHER" id="PTHR10587">
    <property type="entry name" value="GLYCOSYL TRANSFERASE-RELATED"/>
    <property type="match status" value="1"/>
</dbReference>
<dbReference type="InterPro" id="IPR011330">
    <property type="entry name" value="Glyco_hydro/deAcase_b/a-brl"/>
</dbReference>
<organism evidence="2 3">
    <name type="scientific">Paenibacillus lignilyticus</name>
    <dbReference type="NCBI Taxonomy" id="1172615"/>
    <lineage>
        <taxon>Bacteria</taxon>
        <taxon>Bacillati</taxon>
        <taxon>Bacillota</taxon>
        <taxon>Bacilli</taxon>
        <taxon>Bacillales</taxon>
        <taxon>Paenibacillaceae</taxon>
        <taxon>Paenibacillus</taxon>
    </lineage>
</organism>
<gene>
    <name evidence="2" type="ORF">I8J30_14560</name>
</gene>